<evidence type="ECO:0000313" key="2">
    <source>
        <dbReference type="EMBL" id="BBY65784.1"/>
    </source>
</evidence>
<dbReference type="KEGG" id="mhev:MHEL_40270"/>
<keyword evidence="1" id="KW-0732">Signal</keyword>
<feature type="chain" id="PRO_5039282096" evidence="1">
    <location>
        <begin position="24"/>
        <end position="112"/>
    </location>
</feature>
<dbReference type="EMBL" id="AP022596">
    <property type="protein sequence ID" value="BBY65784.1"/>
    <property type="molecule type" value="Genomic_DNA"/>
</dbReference>
<gene>
    <name evidence="2" type="ORF">MHEL_40270</name>
</gene>
<sequence length="112" mass="10819">MAGSDIRAAVALAVAGVVSVVTATAAALGVDAAPLPDLPRVYEVSNAASTVETAASAAFTGSAGAALADAVAGRAVTFCAGVESFGFRLAVAFGPCEPAALPAWLRADVAVE</sequence>
<name>A0A7I7T952_9MYCO</name>
<organism evidence="2 3">
    <name type="scientific">Mycolicibacterium helvum</name>
    <dbReference type="NCBI Taxonomy" id="1534349"/>
    <lineage>
        <taxon>Bacteria</taxon>
        <taxon>Bacillati</taxon>
        <taxon>Actinomycetota</taxon>
        <taxon>Actinomycetes</taxon>
        <taxon>Mycobacteriales</taxon>
        <taxon>Mycobacteriaceae</taxon>
        <taxon>Mycolicibacterium</taxon>
    </lineage>
</organism>
<keyword evidence="3" id="KW-1185">Reference proteome</keyword>
<dbReference type="AlphaFoldDB" id="A0A7I7T952"/>
<protein>
    <submittedName>
        <fullName evidence="2">Uncharacterized protein</fullName>
    </submittedName>
</protein>
<evidence type="ECO:0000256" key="1">
    <source>
        <dbReference type="SAM" id="SignalP"/>
    </source>
</evidence>
<dbReference type="Proteomes" id="UP000467148">
    <property type="component" value="Chromosome"/>
</dbReference>
<reference evidence="2 3" key="1">
    <citation type="journal article" date="2019" name="Emerg. Microbes Infect.">
        <title>Comprehensive subspecies identification of 175 nontuberculous mycobacteria species based on 7547 genomic profiles.</title>
        <authorList>
            <person name="Matsumoto Y."/>
            <person name="Kinjo T."/>
            <person name="Motooka D."/>
            <person name="Nabeya D."/>
            <person name="Jung N."/>
            <person name="Uechi K."/>
            <person name="Horii T."/>
            <person name="Iida T."/>
            <person name="Fujita J."/>
            <person name="Nakamura S."/>
        </authorList>
    </citation>
    <scope>NUCLEOTIDE SEQUENCE [LARGE SCALE GENOMIC DNA]</scope>
    <source>
        <strain evidence="2 3">JCM 30396</strain>
    </source>
</reference>
<feature type="signal peptide" evidence="1">
    <location>
        <begin position="1"/>
        <end position="23"/>
    </location>
</feature>
<accession>A0A7I7T952</accession>
<proteinExistence type="predicted"/>
<evidence type="ECO:0000313" key="3">
    <source>
        <dbReference type="Proteomes" id="UP000467148"/>
    </source>
</evidence>